<dbReference type="EMBL" id="JAUSVL010000001">
    <property type="protein sequence ID" value="MDQ0291938.1"/>
    <property type="molecule type" value="Genomic_DNA"/>
</dbReference>
<dbReference type="SUPFAM" id="SSF51445">
    <property type="entry name" value="(Trans)glycosidases"/>
    <property type="match status" value="1"/>
</dbReference>
<dbReference type="GO" id="GO:0004565">
    <property type="term" value="F:beta-galactosidase activity"/>
    <property type="evidence" value="ECO:0007669"/>
    <property type="project" value="UniProtKB-EC"/>
</dbReference>
<protein>
    <submittedName>
        <fullName evidence="4">Beta-galactosidase</fullName>
        <ecNumber evidence="4">3.2.1.23</ecNumber>
    </submittedName>
</protein>
<accession>A0AAE3VKM9</accession>
<evidence type="ECO:0000259" key="3">
    <source>
        <dbReference type="Pfam" id="PF02449"/>
    </source>
</evidence>
<dbReference type="GO" id="GO:0005975">
    <property type="term" value="P:carbohydrate metabolic process"/>
    <property type="evidence" value="ECO:0007669"/>
    <property type="project" value="InterPro"/>
</dbReference>
<keyword evidence="5" id="KW-1185">Reference proteome</keyword>
<dbReference type="GO" id="GO:0009341">
    <property type="term" value="C:beta-galactosidase complex"/>
    <property type="evidence" value="ECO:0007669"/>
    <property type="project" value="InterPro"/>
</dbReference>
<dbReference type="AlphaFoldDB" id="A0AAE3VKM9"/>
<name>A0AAE3VKM9_9BACT</name>
<dbReference type="Gene3D" id="3.20.20.80">
    <property type="entry name" value="Glycosidases"/>
    <property type="match status" value="1"/>
</dbReference>
<dbReference type="InterPro" id="IPR017853">
    <property type="entry name" value="GH"/>
</dbReference>
<reference evidence="4" key="1">
    <citation type="submission" date="2023-07" db="EMBL/GenBank/DDBJ databases">
        <title>Genomic Encyclopedia of Type Strains, Phase IV (KMG-IV): sequencing the most valuable type-strain genomes for metagenomic binning, comparative biology and taxonomic classification.</title>
        <authorList>
            <person name="Goeker M."/>
        </authorList>
    </citation>
    <scope>NUCLEOTIDE SEQUENCE</scope>
    <source>
        <strain evidence="4">DSM 24202</strain>
    </source>
</reference>
<evidence type="ECO:0000313" key="5">
    <source>
        <dbReference type="Proteomes" id="UP001238163"/>
    </source>
</evidence>
<keyword evidence="1 4" id="KW-0378">Hydrolase</keyword>
<organism evidence="4 5">
    <name type="scientific">Oligosphaera ethanolica</name>
    <dbReference type="NCBI Taxonomy" id="760260"/>
    <lineage>
        <taxon>Bacteria</taxon>
        <taxon>Pseudomonadati</taxon>
        <taxon>Lentisphaerota</taxon>
        <taxon>Oligosphaeria</taxon>
        <taxon>Oligosphaerales</taxon>
        <taxon>Oligosphaeraceae</taxon>
        <taxon>Oligosphaera</taxon>
    </lineage>
</organism>
<dbReference type="Pfam" id="PF02449">
    <property type="entry name" value="Glyco_hydro_42"/>
    <property type="match status" value="1"/>
</dbReference>
<gene>
    <name evidence="4" type="ORF">J3R75_004045</name>
</gene>
<evidence type="ECO:0000256" key="1">
    <source>
        <dbReference type="ARBA" id="ARBA00022801"/>
    </source>
</evidence>
<comment type="caution">
    <text evidence="4">The sequence shown here is derived from an EMBL/GenBank/DDBJ whole genome shotgun (WGS) entry which is preliminary data.</text>
</comment>
<dbReference type="Proteomes" id="UP001238163">
    <property type="component" value="Unassembled WGS sequence"/>
</dbReference>
<keyword evidence="2 4" id="KW-0326">Glycosidase</keyword>
<sequence length="716" mass="79010">MRDADVRDCNGCPTLHIDGQPVTGLMHWKWNVEEVDAANFGRCGVQLFSFIGQLWLGAGPDPSQPVVYGDVQTPFPAMTPEVIDRTMRTLLAGNPDVLVLPRIRMVPPEWWKQAHPGELMVHYSLDKREFVRGPLAAVTSSRWLADATRALVAAVEYFEAHWGDRVIGYHTGFGHCAEHAYFWGNVVSDYSTPQLRAFREWLRSKYGSVDALRTAWGQPTLDFATVEFPPPASVLGAATSMSPLMLGAGSRWRVDFQQFTAEAMADSVILQAKTVKRTLAKLGRRKVYSTFYGYMNLEANSAAHFGVGHNAQQRVLSSPDVDMICAPISYAARQPGGFSTAQVLPGSIGLHGKLYYGEDDTGTHRASAHHGYVANDADGAVNNLRRNFLDIWRSGGSLWWMDLRGQGWFYDDALLAEITRLRQFADETLARRASTAAIAVFASDRSEHAMRGYPLRFAGLFIEQQLHEIAAIGAPYDIYRIEDLPELVKKGRLQQYRFCVVLNAFMVDDALLRLMRQRLCAEGRTVLWFYAPCMVHDGNSDVERVKALTGMDFALVNQGRASMLTETWLDGQRVVYGYSGNLFPRLSGKDPSAESLGYYVEGTSIVAPGTGDGAALMAKRLPDWRSIWSSSPGMPSALLAHFAAEAGVHLYGSRGDQILAGPGWLSVHAKCSGDLAITLPAPATVRDAISGEELGQNLRTFTLTTTRGETRLFQIG</sequence>
<evidence type="ECO:0000313" key="4">
    <source>
        <dbReference type="EMBL" id="MDQ0291938.1"/>
    </source>
</evidence>
<dbReference type="RefSeq" id="WP_307265422.1">
    <property type="nucleotide sequence ID" value="NZ_JAUSVL010000001.1"/>
</dbReference>
<dbReference type="InterPro" id="IPR013529">
    <property type="entry name" value="Glyco_hydro_42_N"/>
</dbReference>
<evidence type="ECO:0000256" key="2">
    <source>
        <dbReference type="ARBA" id="ARBA00023295"/>
    </source>
</evidence>
<dbReference type="EC" id="3.2.1.23" evidence="4"/>
<feature type="domain" description="Glycoside hydrolase family 42 N-terminal" evidence="3">
    <location>
        <begin position="84"/>
        <end position="279"/>
    </location>
</feature>
<proteinExistence type="predicted"/>